<dbReference type="EMBL" id="FO203512">
    <property type="protein sequence ID" value="CCK75291.1"/>
    <property type="molecule type" value="Genomic_DNA"/>
</dbReference>
<evidence type="ECO:0008006" key="4">
    <source>
        <dbReference type="Google" id="ProtNLM"/>
    </source>
</evidence>
<organism evidence="2 3">
    <name type="scientific">Oleispira antarctica RB-8</name>
    <dbReference type="NCBI Taxonomy" id="698738"/>
    <lineage>
        <taxon>Bacteria</taxon>
        <taxon>Pseudomonadati</taxon>
        <taxon>Pseudomonadota</taxon>
        <taxon>Gammaproteobacteria</taxon>
        <taxon>Oceanospirillales</taxon>
        <taxon>Oceanospirillaceae</taxon>
        <taxon>Oleispira</taxon>
    </lineage>
</organism>
<dbReference type="InterPro" id="IPR032466">
    <property type="entry name" value="Metal_Hydrolase"/>
</dbReference>
<dbReference type="Proteomes" id="UP000032749">
    <property type="component" value="Chromosome"/>
</dbReference>
<reference evidence="2 3" key="1">
    <citation type="journal article" date="2013" name="Nat. Commun.">
        <title>Genome sequence and functional genomic analysis of the oil-degrading bacterium Oleispira antarctica.</title>
        <authorList>
            <person name="Kube M."/>
            <person name="Chernikova T.N."/>
            <person name="Al-Ramahi Y."/>
            <person name="Beloqui A."/>
            <person name="Lopez-Cortez N."/>
            <person name="Guazzaroni M.E."/>
            <person name="Heipieper H.J."/>
            <person name="Klages S."/>
            <person name="Kotsyurbenko O.R."/>
            <person name="Langer I."/>
            <person name="Nechitaylo T.Y."/>
            <person name="Lunsdorf H."/>
            <person name="Fernandez M."/>
            <person name="Juarez S."/>
            <person name="Ciordia S."/>
            <person name="Singer A."/>
            <person name="Kagan O."/>
            <person name="Egorova O."/>
            <person name="Petit P.A."/>
            <person name="Stogios P."/>
            <person name="Kim Y."/>
            <person name="Tchigvintsev A."/>
            <person name="Flick R."/>
            <person name="Denaro R."/>
            <person name="Genovese M."/>
            <person name="Albar J.P."/>
            <person name="Reva O.N."/>
            <person name="Martinez-Gomariz M."/>
            <person name="Tran H."/>
            <person name="Ferrer M."/>
            <person name="Savchenko A."/>
            <person name="Yakunin A.F."/>
            <person name="Yakimov M.M."/>
            <person name="Golyshina O.V."/>
            <person name="Reinhardt R."/>
            <person name="Golyshin P.N."/>
        </authorList>
    </citation>
    <scope>NUCLEOTIDE SEQUENCE [LARGE SCALE GENOMIC DNA]</scope>
</reference>
<dbReference type="Gene3D" id="3.20.20.140">
    <property type="entry name" value="Metal-dependent hydrolases"/>
    <property type="match status" value="1"/>
</dbReference>
<dbReference type="GO" id="GO:0006508">
    <property type="term" value="P:proteolysis"/>
    <property type="evidence" value="ECO:0007669"/>
    <property type="project" value="InterPro"/>
</dbReference>
<proteinExistence type="predicted"/>
<protein>
    <recommendedName>
        <fullName evidence="4">Membrane dipeptidase (Peptidase family M19)</fullName>
    </recommendedName>
</protein>
<dbReference type="PATRIC" id="fig|698738.3.peg.1158"/>
<evidence type="ECO:0000313" key="3">
    <source>
        <dbReference type="Proteomes" id="UP000032749"/>
    </source>
</evidence>
<dbReference type="SUPFAM" id="SSF51556">
    <property type="entry name" value="Metallo-dependent hydrolases"/>
    <property type="match status" value="1"/>
</dbReference>
<gene>
    <name evidence="2" type="ORF">OLEAN_C11150</name>
</gene>
<dbReference type="HOGENOM" id="CLU_012378_0_0_6"/>
<evidence type="ECO:0000313" key="2">
    <source>
        <dbReference type="EMBL" id="CCK75291.1"/>
    </source>
</evidence>
<keyword evidence="1" id="KW-0732">Signal</keyword>
<dbReference type="Pfam" id="PF01244">
    <property type="entry name" value="Peptidase_M19"/>
    <property type="match status" value="1"/>
</dbReference>
<evidence type="ECO:0000256" key="1">
    <source>
        <dbReference type="SAM" id="SignalP"/>
    </source>
</evidence>
<dbReference type="STRING" id="698738.OLEAN_C11150"/>
<dbReference type="AlphaFoldDB" id="R4YKX0"/>
<dbReference type="KEGG" id="oai:OLEAN_C11150"/>
<feature type="chain" id="PRO_5004383217" description="Membrane dipeptidase (Peptidase family M19)" evidence="1">
    <location>
        <begin position="24"/>
        <end position="733"/>
    </location>
</feature>
<sequence>MTPLVSVTMSMALLIGTVGEAQAMSKKPTPPPEPTAAQIAAAQNSVHELAQGCYAIQSPANGKYMNRFHQGGLVDNGLSYQFKATSAASAAHFYLKPTSYFHYMLTDQDGRYLASHLPNEVSAGRYAGKFAQWRVGGQYQTDGSYRYSFHSIGLNKVLRHNYGGLGWYANGGAYVLDILNPANANSETGFNLVAQNDCKPFPEADLNVDESVSQASDVNAPVRGAIDPHTHITSYEFMGGKFLHGEPFSPWGIETALRDSAEIHGPDGALDIIGNLMGFDNLDNRYDTAGYPDFPAWPASKSLSHMQYYYKWVERAHKGGLKMMVSLLVENEVLCNVQKTVNPASWINPNNCQTSKSIDLQIQRLNEMQTYIDAQQGGPGKGFFRLVSTPAQARQVIAEGKMAILMGIEASELFDCGIRDYCTKETIEAQLQKVYSAGVRTMYPTHRFDNQFGGARQEDGFINVGQWLATGRFFETEACDAETRGRNFTSGFPLIGNVPVIKDILNVIGLNPVYDETQPLCNRHGLSDLGVYLINRMIDMGMIIEMDHMSTKTANAVMDIVKARNYSGVISGHSWLNSAADGSPHAVQKGIATQGGVLAPYNSPSTSLQGGIDRYLTLYEATPFLNAVPFSTDMGGIGHQAPARDDAATNPLLYPFITEEGIEINKQTTGNRTFDLNNEGLAHYGLVADHIQDIREQTPARIYDSVMNSAEAYLQMWERAESNNDTQYVNPNN</sequence>
<accession>R4YKX0</accession>
<feature type="signal peptide" evidence="1">
    <location>
        <begin position="1"/>
        <end position="23"/>
    </location>
</feature>
<keyword evidence="3" id="KW-1185">Reference proteome</keyword>
<name>R4YKX0_OLEAN</name>
<dbReference type="InterPro" id="IPR008257">
    <property type="entry name" value="Pept_M19"/>
</dbReference>
<dbReference type="GO" id="GO:0070573">
    <property type="term" value="F:metallodipeptidase activity"/>
    <property type="evidence" value="ECO:0007669"/>
    <property type="project" value="InterPro"/>
</dbReference>